<dbReference type="KEGG" id="gqu:AWC35_01735"/>
<evidence type="ECO:0000313" key="2">
    <source>
        <dbReference type="EMBL" id="ATA18173.1"/>
    </source>
</evidence>
<dbReference type="RefSeq" id="WP_095844766.1">
    <property type="nucleotide sequence ID" value="NZ_CP014136.1"/>
</dbReference>
<protein>
    <recommendedName>
        <fullName evidence="1">DUF3644 domain-containing protein</fullName>
    </recommendedName>
</protein>
<feature type="domain" description="DUF3644" evidence="1">
    <location>
        <begin position="93"/>
        <end position="273"/>
    </location>
</feature>
<sequence>MSKFDKVDLAYDFLVSREKIQESFTIEELAAATGWKVQTCKTYPTKTWNKFISRDGKQYTTLGVKYISKEDFRYINTQKHMDSIPQSERSVNLKKAREFALLAVATYNNPFTDFKTFGFIVNIIIAYTSLFHAIFAKNGMSYSYLEDDGSPKLVDGQEKAWELKTCCQEYWPGIESAEKANLLFLIGLRNIIEHRGLPAIDLLTFGECQAAINNFENIIIKEFGEDNALMINLALAMQLTRATQQAQIDAIKQFQTENFNVVKNFMVDYKNELSDDIVQSQQYRLRALLVPLVGKNAKQSDLAIEFINVSNLSEDEVEKYESGIAFIKNVENQFKLKPTKVVSLVQKKEKSFNITTHTKFWKHYEARPIENDKKFKGKYCGYVEGFDGYLYCQEWVRFILAVYKDKDELKKILAY</sequence>
<dbReference type="AlphaFoldDB" id="A0A250AW21"/>
<reference evidence="2 3" key="1">
    <citation type="submission" date="2016-01" db="EMBL/GenBank/DDBJ databases">
        <authorList>
            <person name="Oliw E.H."/>
        </authorList>
    </citation>
    <scope>NUCLEOTIDE SEQUENCE [LARGE SCALE GENOMIC DNA]</scope>
    <source>
        <strain evidence="2 3">FRB97</strain>
    </source>
</reference>
<evidence type="ECO:0000313" key="3">
    <source>
        <dbReference type="Proteomes" id="UP000217182"/>
    </source>
</evidence>
<gene>
    <name evidence="2" type="ORF">AWC35_01735</name>
</gene>
<name>A0A250AW21_9GAMM</name>
<organism evidence="2 3">
    <name type="scientific">Gibbsiella quercinecans</name>
    <dbReference type="NCBI Taxonomy" id="929813"/>
    <lineage>
        <taxon>Bacteria</taxon>
        <taxon>Pseudomonadati</taxon>
        <taxon>Pseudomonadota</taxon>
        <taxon>Gammaproteobacteria</taxon>
        <taxon>Enterobacterales</taxon>
        <taxon>Yersiniaceae</taxon>
        <taxon>Gibbsiella</taxon>
    </lineage>
</organism>
<evidence type="ECO:0000259" key="1">
    <source>
        <dbReference type="Pfam" id="PF12358"/>
    </source>
</evidence>
<accession>A0A250AW21</accession>
<dbReference type="Proteomes" id="UP000217182">
    <property type="component" value="Chromosome"/>
</dbReference>
<proteinExistence type="predicted"/>
<dbReference type="OrthoDB" id="1551227at2"/>
<dbReference type="EMBL" id="CP014136">
    <property type="protein sequence ID" value="ATA18173.1"/>
    <property type="molecule type" value="Genomic_DNA"/>
</dbReference>
<dbReference type="InterPro" id="IPR022104">
    <property type="entry name" value="DUF3644"/>
</dbReference>
<keyword evidence="3" id="KW-1185">Reference proteome</keyword>
<dbReference type="Pfam" id="PF12358">
    <property type="entry name" value="DUF3644"/>
    <property type="match status" value="1"/>
</dbReference>